<organism evidence="3 4">
    <name type="scientific">Camellia sinensis</name>
    <name type="common">Tea plant</name>
    <name type="synonym">Thea sinensis</name>
    <dbReference type="NCBI Taxonomy" id="4442"/>
    <lineage>
        <taxon>Eukaryota</taxon>
        <taxon>Viridiplantae</taxon>
        <taxon>Streptophyta</taxon>
        <taxon>Embryophyta</taxon>
        <taxon>Tracheophyta</taxon>
        <taxon>Spermatophyta</taxon>
        <taxon>Magnoliopsida</taxon>
        <taxon>eudicotyledons</taxon>
        <taxon>Gunneridae</taxon>
        <taxon>Pentapetalae</taxon>
        <taxon>asterids</taxon>
        <taxon>Ericales</taxon>
        <taxon>Theaceae</taxon>
        <taxon>Camellia</taxon>
    </lineage>
</organism>
<proteinExistence type="predicted"/>
<protein>
    <submittedName>
        <fullName evidence="3">Uncharacterized protein</fullName>
    </submittedName>
</protein>
<reference evidence="3 4" key="2">
    <citation type="submission" date="2020-07" db="EMBL/GenBank/DDBJ databases">
        <title>Genome assembly of wild tea tree DASZ reveals pedigree and selection history of tea varieties.</title>
        <authorList>
            <person name="Zhang W."/>
        </authorList>
    </citation>
    <scope>NUCLEOTIDE SEQUENCE [LARGE SCALE GENOMIC DNA]</scope>
    <source>
        <strain evidence="4">cv. G240</strain>
        <tissue evidence="3">Leaf</tissue>
    </source>
</reference>
<gene>
    <name evidence="3" type="ORF">HYC85_022457</name>
</gene>
<dbReference type="PANTHER" id="PTHR33659">
    <property type="entry name" value="PROTEIN, PUTATIVE-RELATED-RELATED"/>
    <property type="match status" value="1"/>
</dbReference>
<accession>A0A7J7GKU6</accession>
<evidence type="ECO:0000313" key="3">
    <source>
        <dbReference type="EMBL" id="KAF5941290.1"/>
    </source>
</evidence>
<keyword evidence="2" id="KW-0732">Signal</keyword>
<dbReference type="PANTHER" id="PTHR33659:SF11">
    <property type="entry name" value="TRANSMEMBRANE PROTEIN"/>
    <property type="match status" value="1"/>
</dbReference>
<dbReference type="Proteomes" id="UP000593564">
    <property type="component" value="Unassembled WGS sequence"/>
</dbReference>
<dbReference type="EMBL" id="JACBKZ010000010">
    <property type="protein sequence ID" value="KAF5941290.1"/>
    <property type="molecule type" value="Genomic_DNA"/>
</dbReference>
<feature type="chain" id="PRO_5029538751" evidence="2">
    <location>
        <begin position="26"/>
        <end position="65"/>
    </location>
</feature>
<feature type="transmembrane region" description="Helical" evidence="1">
    <location>
        <begin position="41"/>
        <end position="63"/>
    </location>
</feature>
<keyword evidence="1" id="KW-0812">Transmembrane</keyword>
<keyword evidence="1" id="KW-0472">Membrane</keyword>
<keyword evidence="1" id="KW-1133">Transmembrane helix</keyword>
<evidence type="ECO:0000256" key="1">
    <source>
        <dbReference type="SAM" id="Phobius"/>
    </source>
</evidence>
<evidence type="ECO:0000313" key="4">
    <source>
        <dbReference type="Proteomes" id="UP000593564"/>
    </source>
</evidence>
<reference evidence="4" key="1">
    <citation type="journal article" date="2020" name="Nat. Commun.">
        <title>Genome assembly of wild tea tree DASZ reveals pedigree and selection history of tea varieties.</title>
        <authorList>
            <person name="Zhang W."/>
            <person name="Zhang Y."/>
            <person name="Qiu H."/>
            <person name="Guo Y."/>
            <person name="Wan H."/>
            <person name="Zhang X."/>
            <person name="Scossa F."/>
            <person name="Alseekh S."/>
            <person name="Zhang Q."/>
            <person name="Wang P."/>
            <person name="Xu L."/>
            <person name="Schmidt M.H."/>
            <person name="Jia X."/>
            <person name="Li D."/>
            <person name="Zhu A."/>
            <person name="Guo F."/>
            <person name="Chen W."/>
            <person name="Ni D."/>
            <person name="Usadel B."/>
            <person name="Fernie A.R."/>
            <person name="Wen W."/>
        </authorList>
    </citation>
    <scope>NUCLEOTIDE SEQUENCE [LARGE SCALE GENOMIC DNA]</scope>
    <source>
        <strain evidence="4">cv. G240</strain>
    </source>
</reference>
<feature type="signal peptide" evidence="2">
    <location>
        <begin position="1"/>
        <end position="25"/>
    </location>
</feature>
<evidence type="ECO:0000256" key="2">
    <source>
        <dbReference type="SAM" id="SignalP"/>
    </source>
</evidence>
<comment type="caution">
    <text evidence="3">The sequence shown here is derived from an EMBL/GenBank/DDBJ whole genome shotgun (WGS) entry which is preliminary data.</text>
</comment>
<name>A0A7J7GKU6_CAMSI</name>
<sequence>MAQVSFVLAFVLAVFFMAAATVVSAQDTAMTPAPSPDAGAAFSVPISGAIVGYSLVISFLAFLRH</sequence>
<dbReference type="AlphaFoldDB" id="A0A7J7GKU6"/>
<keyword evidence="4" id="KW-1185">Reference proteome</keyword>